<evidence type="ECO:0000256" key="12">
    <source>
        <dbReference type="ARBA" id="ARBA00032116"/>
    </source>
</evidence>
<dbReference type="FunFam" id="1.10.3330.10:FF:000001">
    <property type="entry name" value="2-oxo-4-hydroxy-4-carboxy-5-ureidoimidazoline decarboxylase"/>
    <property type="match status" value="1"/>
</dbReference>
<protein>
    <recommendedName>
        <fullName evidence="13">2-oxo-4-hydroxy-4-carboxy-5-ureidoimidazoline decarboxylase</fullName>
        <ecNumber evidence="6">4.1.1.97</ecNumber>
    </recommendedName>
    <alternativeName>
        <fullName evidence="12">Parahox neighbor</fullName>
    </alternativeName>
    <alternativeName>
        <fullName evidence="11">Ureidoimidazoline (2-oxo-4-hydroxy-4-carboxy-5-) decarboxylase</fullName>
    </alternativeName>
</protein>
<comment type="subcellular location">
    <subcellularLocation>
        <location evidence="3">Peroxisome</location>
    </subcellularLocation>
</comment>
<evidence type="ECO:0000256" key="7">
    <source>
        <dbReference type="ARBA" id="ARBA00022631"/>
    </source>
</evidence>
<evidence type="ECO:0000256" key="3">
    <source>
        <dbReference type="ARBA" id="ARBA00004275"/>
    </source>
</evidence>
<accession>A0A6G1QMX6</accession>
<dbReference type="InterPro" id="IPR018020">
    <property type="entry name" value="OHCU_decarboxylase"/>
</dbReference>
<evidence type="ECO:0000259" key="14">
    <source>
        <dbReference type="Pfam" id="PF09349"/>
    </source>
</evidence>
<dbReference type="EC" id="4.1.1.97" evidence="6"/>
<dbReference type="GO" id="GO:0051997">
    <property type="term" value="F:2-oxo-4-hydroxy-4-carboxy-5-ureidoimidazoline decarboxylase activity"/>
    <property type="evidence" value="ECO:0007669"/>
    <property type="project" value="UniProtKB-EC"/>
</dbReference>
<organism evidence="15 16">
    <name type="scientific">Channa argus</name>
    <name type="common">Northern snakehead</name>
    <name type="synonym">Ophicephalus argus</name>
    <dbReference type="NCBI Taxonomy" id="215402"/>
    <lineage>
        <taxon>Eukaryota</taxon>
        <taxon>Metazoa</taxon>
        <taxon>Chordata</taxon>
        <taxon>Craniata</taxon>
        <taxon>Vertebrata</taxon>
        <taxon>Euteleostomi</taxon>
        <taxon>Actinopterygii</taxon>
        <taxon>Neopterygii</taxon>
        <taxon>Teleostei</taxon>
        <taxon>Neoteleostei</taxon>
        <taxon>Acanthomorphata</taxon>
        <taxon>Anabantaria</taxon>
        <taxon>Anabantiformes</taxon>
        <taxon>Channoidei</taxon>
        <taxon>Channidae</taxon>
        <taxon>Channa</taxon>
    </lineage>
</organism>
<evidence type="ECO:0000256" key="9">
    <source>
        <dbReference type="ARBA" id="ARBA00023140"/>
    </source>
</evidence>
<reference evidence="15 16" key="1">
    <citation type="submission" date="2019-02" db="EMBL/GenBank/DDBJ databases">
        <title>Opniocepnalus argus genome.</title>
        <authorList>
            <person name="Zhou C."/>
            <person name="Xiao S."/>
        </authorList>
    </citation>
    <scope>NUCLEOTIDE SEQUENCE [LARGE SCALE GENOMIC DNA]</scope>
    <source>
        <strain evidence="15">OARG1902GOOAL</strain>
        <tissue evidence="15">Muscle</tissue>
    </source>
</reference>
<evidence type="ECO:0000256" key="6">
    <source>
        <dbReference type="ARBA" id="ARBA00012257"/>
    </source>
</evidence>
<dbReference type="AlphaFoldDB" id="A0A6G1QMX6"/>
<sequence>MDIGTVNALPYEDFVNIFGNVVEKCPIITAAVWSRRPFANLAALEAAISDFIEALPDSGKEGILRCHPDLAGRDLQSGMLTKESREEQARAGLDALSSAEAWRITRLNEEYKRRFGFPFVVCARMNDKEEILKQLSERCVNEPAVEKARGIEEVKKICRLRLQGVVLTDAHNKL</sequence>
<dbReference type="GO" id="GO:0019628">
    <property type="term" value="P:urate catabolic process"/>
    <property type="evidence" value="ECO:0007669"/>
    <property type="project" value="UniProtKB-UniPathway"/>
</dbReference>
<dbReference type="NCBIfam" id="TIGR03164">
    <property type="entry name" value="UHCUDC"/>
    <property type="match status" value="1"/>
</dbReference>
<evidence type="ECO:0000313" key="16">
    <source>
        <dbReference type="Proteomes" id="UP000503349"/>
    </source>
</evidence>
<keyword evidence="7" id="KW-0659">Purine metabolism</keyword>
<comment type="function">
    <text evidence="2">Catalyzes the stereoselective decarboxylation of 2-oxo-4-hydroxy-4-carboxy-5-ureidoimidazoline (OHCU) to (S)-allantoin.</text>
</comment>
<dbReference type="InterPro" id="IPR017580">
    <property type="entry name" value="OHCU_decarboxylase-1"/>
</dbReference>
<comment type="similarity">
    <text evidence="5">Belongs to the OHCU decarboxylase family.</text>
</comment>
<proteinExistence type="inferred from homology"/>
<keyword evidence="9" id="KW-0576">Peroxisome</keyword>
<keyword evidence="8" id="KW-0210">Decarboxylase</keyword>
<gene>
    <name evidence="15" type="ORF">EXN66_Car019276</name>
</gene>
<dbReference type="UniPathway" id="UPA00394">
    <property type="reaction ID" value="UER00652"/>
</dbReference>
<evidence type="ECO:0000256" key="8">
    <source>
        <dbReference type="ARBA" id="ARBA00022793"/>
    </source>
</evidence>
<evidence type="ECO:0000256" key="11">
    <source>
        <dbReference type="ARBA" id="ARBA00030624"/>
    </source>
</evidence>
<evidence type="ECO:0000256" key="13">
    <source>
        <dbReference type="ARBA" id="ARBA00071134"/>
    </source>
</evidence>
<dbReference type="Gene3D" id="1.10.3330.10">
    <property type="entry name" value="Oxo-4-hydroxy-4-carboxy-5-ureidoimidazoline decarboxylase"/>
    <property type="match status" value="1"/>
</dbReference>
<dbReference type="InterPro" id="IPR036778">
    <property type="entry name" value="OHCU_decarboxylase_sf"/>
</dbReference>
<comment type="catalytic activity">
    <reaction evidence="1">
        <text>5-hydroxy-2-oxo-4-ureido-2,5-dihydro-1H-imidazole-5-carboxylate + H(+) = (S)-allantoin + CO2</text>
        <dbReference type="Rhea" id="RHEA:26301"/>
        <dbReference type="ChEBI" id="CHEBI:15378"/>
        <dbReference type="ChEBI" id="CHEBI:15678"/>
        <dbReference type="ChEBI" id="CHEBI:16526"/>
        <dbReference type="ChEBI" id="CHEBI:58639"/>
        <dbReference type="EC" id="4.1.1.97"/>
    </reaction>
</comment>
<feature type="domain" description="Oxo-4-hydroxy-4-carboxy-5-ureidoimidazoline decarboxylase" evidence="14">
    <location>
        <begin position="7"/>
        <end position="163"/>
    </location>
</feature>
<evidence type="ECO:0000256" key="2">
    <source>
        <dbReference type="ARBA" id="ARBA00002506"/>
    </source>
</evidence>
<reference evidence="16" key="2">
    <citation type="submission" date="2019-02" db="EMBL/GenBank/DDBJ databases">
        <title>Opniocepnalus argus Var Kimnra genome.</title>
        <authorList>
            <person name="Zhou C."/>
            <person name="Xiao S."/>
        </authorList>
    </citation>
    <scope>NUCLEOTIDE SEQUENCE [LARGE SCALE GENOMIC DNA]</scope>
</reference>
<keyword evidence="10" id="KW-0456">Lyase</keyword>
<evidence type="ECO:0000256" key="5">
    <source>
        <dbReference type="ARBA" id="ARBA00005793"/>
    </source>
</evidence>
<name>A0A6G1QMX6_CHAAH</name>
<dbReference type="PANTHER" id="PTHR43466">
    <property type="entry name" value="2-OXO-4-HYDROXY-4-CARBOXY-5-UREIDOIMIDAZOLINE DECARBOXYLASE-RELATED"/>
    <property type="match status" value="1"/>
</dbReference>
<dbReference type="SUPFAM" id="SSF158694">
    <property type="entry name" value="UraD-Like"/>
    <property type="match status" value="1"/>
</dbReference>
<dbReference type="GO" id="GO:0006144">
    <property type="term" value="P:purine nucleobase metabolic process"/>
    <property type="evidence" value="ECO:0007669"/>
    <property type="project" value="UniProtKB-KW"/>
</dbReference>
<dbReference type="PANTHER" id="PTHR43466:SF1">
    <property type="entry name" value="2-OXO-4-HYDROXY-4-CARBOXY-5-UREIDOIMIDAZOLINE DECARBOXYLASE-RELATED"/>
    <property type="match status" value="1"/>
</dbReference>
<dbReference type="GO" id="GO:0005777">
    <property type="term" value="C:peroxisome"/>
    <property type="evidence" value="ECO:0007669"/>
    <property type="project" value="UniProtKB-SubCell"/>
</dbReference>
<evidence type="ECO:0000313" key="15">
    <source>
        <dbReference type="EMBL" id="KAF3703588.1"/>
    </source>
</evidence>
<comment type="pathway">
    <text evidence="4">Purine metabolism; urate degradation; (S)-allantoin from urate: step 3/3.</text>
</comment>
<dbReference type="EMBL" id="CM015730">
    <property type="protein sequence ID" value="KAF3703588.1"/>
    <property type="molecule type" value="Genomic_DNA"/>
</dbReference>
<evidence type="ECO:0000256" key="10">
    <source>
        <dbReference type="ARBA" id="ARBA00023239"/>
    </source>
</evidence>
<evidence type="ECO:0000256" key="1">
    <source>
        <dbReference type="ARBA" id="ARBA00001163"/>
    </source>
</evidence>
<dbReference type="Pfam" id="PF09349">
    <property type="entry name" value="OHCU_decarbox"/>
    <property type="match status" value="1"/>
</dbReference>
<keyword evidence="16" id="KW-1185">Reference proteome</keyword>
<evidence type="ECO:0000256" key="4">
    <source>
        <dbReference type="ARBA" id="ARBA00004754"/>
    </source>
</evidence>
<dbReference type="Proteomes" id="UP000503349">
    <property type="component" value="Chromosome 19"/>
</dbReference>
<dbReference type="GO" id="GO:0000255">
    <property type="term" value="P:allantoin metabolic process"/>
    <property type="evidence" value="ECO:0007669"/>
    <property type="project" value="InterPro"/>
</dbReference>